<gene>
    <name evidence="6" type="ORF">MES5069_60103</name>
</gene>
<dbReference type="PRINTS" id="PR00032">
    <property type="entry name" value="HTHARAC"/>
</dbReference>
<dbReference type="PANTHER" id="PTHR46796:SF6">
    <property type="entry name" value="ARAC SUBFAMILY"/>
    <property type="match status" value="1"/>
</dbReference>
<dbReference type="EMBL" id="CAKXZT010000157">
    <property type="protein sequence ID" value="CAH2407466.1"/>
    <property type="molecule type" value="Genomic_DNA"/>
</dbReference>
<proteinExistence type="predicted"/>
<evidence type="ECO:0000256" key="3">
    <source>
        <dbReference type="ARBA" id="ARBA00023159"/>
    </source>
</evidence>
<sequence length="301" mass="33668">MLQKLVDLGPVMKMISLPRARQRLHTMPTSTGYDVRTDAGYSWDGRRRGQTPFTVMQHTISGTGNLRYGTRSYRIAPGETMLLVVPHSHRYWVEKGGRWEFFWISMHGAEALRIHREVLATKGPVLSLRAATVDNLADCAYRLVKGDGSTPARASAISYEAAMALYDDVFELHGNDVAENSVVRQVTDYIGAHLHLPLPVDELARLSGLSRAHFSRVFAAHEGIPPAEFVLNRRLDRAAKLLTMSADLPVKDISGMCGFEDPNYFAKVFRRGFGVSPTEFRTTGMYASAGYQQGRFWTDDK</sequence>
<evidence type="ECO:0000256" key="1">
    <source>
        <dbReference type="ARBA" id="ARBA00023015"/>
    </source>
</evidence>
<dbReference type="SUPFAM" id="SSF46689">
    <property type="entry name" value="Homeodomain-like"/>
    <property type="match status" value="2"/>
</dbReference>
<dbReference type="Gene3D" id="2.60.120.280">
    <property type="entry name" value="Regulatory protein AraC"/>
    <property type="match status" value="1"/>
</dbReference>
<evidence type="ECO:0000313" key="6">
    <source>
        <dbReference type="EMBL" id="CAH2407466.1"/>
    </source>
</evidence>
<evidence type="ECO:0000256" key="4">
    <source>
        <dbReference type="ARBA" id="ARBA00023163"/>
    </source>
</evidence>
<keyword evidence="1" id="KW-0805">Transcription regulation</keyword>
<dbReference type="Pfam" id="PF12833">
    <property type="entry name" value="HTH_18"/>
    <property type="match status" value="1"/>
</dbReference>
<dbReference type="Pfam" id="PF02311">
    <property type="entry name" value="AraC_binding"/>
    <property type="match status" value="1"/>
</dbReference>
<dbReference type="InterPro" id="IPR037923">
    <property type="entry name" value="HTH-like"/>
</dbReference>
<dbReference type="PROSITE" id="PS01124">
    <property type="entry name" value="HTH_ARAC_FAMILY_2"/>
    <property type="match status" value="1"/>
</dbReference>
<organism evidence="6 7">
    <name type="scientific">Mesorhizobium escarrei</name>
    <dbReference type="NCBI Taxonomy" id="666018"/>
    <lineage>
        <taxon>Bacteria</taxon>
        <taxon>Pseudomonadati</taxon>
        <taxon>Pseudomonadota</taxon>
        <taxon>Alphaproteobacteria</taxon>
        <taxon>Hyphomicrobiales</taxon>
        <taxon>Phyllobacteriaceae</taxon>
        <taxon>Mesorhizobium</taxon>
    </lineage>
</organism>
<dbReference type="InterPro" id="IPR009057">
    <property type="entry name" value="Homeodomain-like_sf"/>
</dbReference>
<keyword evidence="2" id="KW-0238">DNA-binding</keyword>
<dbReference type="Gene3D" id="1.10.10.60">
    <property type="entry name" value="Homeodomain-like"/>
    <property type="match status" value="2"/>
</dbReference>
<evidence type="ECO:0000259" key="5">
    <source>
        <dbReference type="PROSITE" id="PS01124"/>
    </source>
</evidence>
<protein>
    <submittedName>
        <fullName evidence="6">AraC family transcriptional regulator</fullName>
    </submittedName>
</protein>
<name>A0ABN8KB21_9HYPH</name>
<dbReference type="InterPro" id="IPR020449">
    <property type="entry name" value="Tscrpt_reg_AraC-type_HTH"/>
</dbReference>
<accession>A0ABN8KB21</accession>
<comment type="caution">
    <text evidence="6">The sequence shown here is derived from an EMBL/GenBank/DDBJ whole genome shotgun (WGS) entry which is preliminary data.</text>
</comment>
<reference evidence="6 7" key="1">
    <citation type="submission" date="2022-03" db="EMBL/GenBank/DDBJ databases">
        <authorList>
            <person name="Brunel B."/>
        </authorList>
    </citation>
    <scope>NUCLEOTIDE SEQUENCE [LARGE SCALE GENOMIC DNA]</scope>
    <source>
        <strain evidence="6">STM5069sample</strain>
    </source>
</reference>
<keyword evidence="3" id="KW-0010">Activator</keyword>
<feature type="domain" description="HTH araC/xylS-type" evidence="5">
    <location>
        <begin position="184"/>
        <end position="283"/>
    </location>
</feature>
<evidence type="ECO:0000313" key="7">
    <source>
        <dbReference type="Proteomes" id="UP001153050"/>
    </source>
</evidence>
<dbReference type="Proteomes" id="UP001153050">
    <property type="component" value="Unassembled WGS sequence"/>
</dbReference>
<dbReference type="PANTHER" id="PTHR46796">
    <property type="entry name" value="HTH-TYPE TRANSCRIPTIONAL ACTIVATOR RHAS-RELATED"/>
    <property type="match status" value="1"/>
</dbReference>
<dbReference type="SUPFAM" id="SSF51215">
    <property type="entry name" value="Regulatory protein AraC"/>
    <property type="match status" value="1"/>
</dbReference>
<keyword evidence="7" id="KW-1185">Reference proteome</keyword>
<dbReference type="InterPro" id="IPR003313">
    <property type="entry name" value="AraC-bd"/>
</dbReference>
<keyword evidence="4" id="KW-0804">Transcription</keyword>
<dbReference type="InterPro" id="IPR018060">
    <property type="entry name" value="HTH_AraC"/>
</dbReference>
<dbReference type="InterPro" id="IPR050204">
    <property type="entry name" value="AraC_XylS_family_regulators"/>
</dbReference>
<dbReference type="SMART" id="SM00342">
    <property type="entry name" value="HTH_ARAC"/>
    <property type="match status" value="1"/>
</dbReference>
<evidence type="ECO:0000256" key="2">
    <source>
        <dbReference type="ARBA" id="ARBA00023125"/>
    </source>
</evidence>